<reference evidence="2" key="1">
    <citation type="submission" date="2023-06" db="EMBL/GenBank/DDBJ databases">
        <title>Genome-scale phylogeny and comparative genomics of the fungal order Sordariales.</title>
        <authorList>
            <consortium name="Lawrence Berkeley National Laboratory"/>
            <person name="Hensen N."/>
            <person name="Bonometti L."/>
            <person name="Westerberg I."/>
            <person name="Brannstrom I.O."/>
            <person name="Guillou S."/>
            <person name="Cros-Aarteil S."/>
            <person name="Calhoun S."/>
            <person name="Haridas S."/>
            <person name="Kuo A."/>
            <person name="Mondo S."/>
            <person name="Pangilinan J."/>
            <person name="Riley R."/>
            <person name="Labutti K."/>
            <person name="Andreopoulos B."/>
            <person name="Lipzen A."/>
            <person name="Chen C."/>
            <person name="Yanf M."/>
            <person name="Daum C."/>
            <person name="Ng V."/>
            <person name="Clum A."/>
            <person name="Steindorff A."/>
            <person name="Ohm R."/>
            <person name="Martin F."/>
            <person name="Silar P."/>
            <person name="Natvig D."/>
            <person name="Lalanne C."/>
            <person name="Gautier V."/>
            <person name="Ament-Velasquez S.L."/>
            <person name="Kruys A."/>
            <person name="Hutchinson M.I."/>
            <person name="Powell A.J."/>
            <person name="Barry K."/>
            <person name="Miller A.N."/>
            <person name="Grigoriev I.V."/>
            <person name="Debuchy R."/>
            <person name="Gladieux P."/>
            <person name="Thoren M.H."/>
            <person name="Johannesson H."/>
        </authorList>
    </citation>
    <scope>NUCLEOTIDE SEQUENCE</scope>
    <source>
        <strain evidence="2">SMH2532-1</strain>
    </source>
</reference>
<evidence type="ECO:0000313" key="2">
    <source>
        <dbReference type="EMBL" id="KAK0646823.1"/>
    </source>
</evidence>
<keyword evidence="3" id="KW-1185">Reference proteome</keyword>
<feature type="coiled-coil region" evidence="1">
    <location>
        <begin position="374"/>
        <end position="401"/>
    </location>
</feature>
<dbReference type="GO" id="GO:0050504">
    <property type="term" value="F:mannosyl-3-phosphoglycerate synthase activity"/>
    <property type="evidence" value="ECO:0007669"/>
    <property type="project" value="InterPro"/>
</dbReference>
<dbReference type="GO" id="GO:0005737">
    <property type="term" value="C:cytoplasm"/>
    <property type="evidence" value="ECO:0007669"/>
    <property type="project" value="InterPro"/>
</dbReference>
<name>A0AA40CRH9_9PEZI</name>
<evidence type="ECO:0000313" key="3">
    <source>
        <dbReference type="Proteomes" id="UP001174936"/>
    </source>
</evidence>
<keyword evidence="1" id="KW-0175">Coiled coil</keyword>
<sequence>MRVTKPTRTGHVGHLAIDKEIKVVELDAGEAATRLVSGDDNTVGVPYSTLNKILGQMAIIVPCMNEPPETIRGVLMGIPQPCTIVLVSNSRRTQAENRYRDEVAILRTFCRNGRKALAIHQKDLVAGAAMSLAGMPEIVDSTGTVHKGKGEAMILGLALTAALCQNIQYVGFVDADSKIPGSPHEYCRIYASGFAVSGHPSPTEDEHVMVRVHWSAKPKVRDGRIDFSVAEGRSSSVVNHWLNRFLKLVWDGLPVPVTTANAGEHAMTMSLALKLRMAGGYAIEPFHYVDLLKRQLQFVATPNTSPAASVSGMERVDSYSESIASTHSSSSRCSTLEGLAVRVMQIQSANPHFHNETEDDHITAMWGIGLSTIYHHLLDNLSEYDDKMVELKAEMEEFVARKTGKIGSSMQPPTVYPPLETLDLPLLALQLRAASSLQRIHV</sequence>
<accession>A0AA40CRH9</accession>
<dbReference type="AlphaFoldDB" id="A0AA40CRH9"/>
<dbReference type="InterPro" id="IPR012812">
    <property type="entry name" value="Osmo_MPG_synth"/>
</dbReference>
<comment type="caution">
    <text evidence="2">The sequence shown here is derived from an EMBL/GenBank/DDBJ whole genome shotgun (WGS) entry which is preliminary data.</text>
</comment>
<evidence type="ECO:0000256" key="1">
    <source>
        <dbReference type="SAM" id="Coils"/>
    </source>
</evidence>
<dbReference type="Proteomes" id="UP001174936">
    <property type="component" value="Unassembled WGS sequence"/>
</dbReference>
<dbReference type="InterPro" id="IPR029044">
    <property type="entry name" value="Nucleotide-diphossugar_trans"/>
</dbReference>
<dbReference type="GO" id="GO:0051479">
    <property type="term" value="P:mannosylglycerate biosynthetic process"/>
    <property type="evidence" value="ECO:0007669"/>
    <property type="project" value="InterPro"/>
</dbReference>
<dbReference type="EMBL" id="JAULSV010000004">
    <property type="protein sequence ID" value="KAK0646823.1"/>
    <property type="molecule type" value="Genomic_DNA"/>
</dbReference>
<dbReference type="Gene3D" id="3.90.550.10">
    <property type="entry name" value="Spore Coat Polysaccharide Biosynthesis Protein SpsA, Chain A"/>
    <property type="match status" value="1"/>
</dbReference>
<proteinExistence type="predicted"/>
<gene>
    <name evidence="2" type="ORF">B0T16DRAFT_169962</name>
</gene>
<organism evidence="2 3">
    <name type="scientific">Cercophora newfieldiana</name>
    <dbReference type="NCBI Taxonomy" id="92897"/>
    <lineage>
        <taxon>Eukaryota</taxon>
        <taxon>Fungi</taxon>
        <taxon>Dikarya</taxon>
        <taxon>Ascomycota</taxon>
        <taxon>Pezizomycotina</taxon>
        <taxon>Sordariomycetes</taxon>
        <taxon>Sordariomycetidae</taxon>
        <taxon>Sordariales</taxon>
        <taxon>Lasiosphaeriaceae</taxon>
        <taxon>Cercophora</taxon>
    </lineage>
</organism>
<protein>
    <submittedName>
        <fullName evidence="2">Mannosyl-3-phosphoglycerate synthase</fullName>
    </submittedName>
</protein>
<dbReference type="Pfam" id="PF09488">
    <property type="entry name" value="Osmo_MPGsynth"/>
    <property type="match status" value="1"/>
</dbReference>